<keyword evidence="2" id="KW-1185">Reference proteome</keyword>
<dbReference type="AlphaFoldDB" id="J2TD62"/>
<sequence length="276" mass="32059">MEENQDLQDLLGRIHQLVNYNLIGIDDLNVIQTFCNKEKERIERGNVMELIEKDKWKDYTVYAQQDTGKIHPESAIPMIWEYVDLNNLNDKYRKRLEISKSVADDIFLNVSEVDIFLGEINDGLIFMCKLNNGTSLEHYIVNNTLKKTPISQQEFDTYKTNYEGGLKRELDRYLQIDFANSLSTKKFTVGDVLYKELLRQFTVHSNIVISFYPAIHVLDYLRIINNGGVNVEVNYRRRLTFVMMLEYYSGASRIEIPGSGVYDRNGLCPPPDDSNC</sequence>
<organism evidence="1 2">
    <name type="scientific">Chryseobacterium populi</name>
    <dbReference type="NCBI Taxonomy" id="1144316"/>
    <lineage>
        <taxon>Bacteria</taxon>
        <taxon>Pseudomonadati</taxon>
        <taxon>Bacteroidota</taxon>
        <taxon>Flavobacteriia</taxon>
        <taxon>Flavobacteriales</taxon>
        <taxon>Weeksellaceae</taxon>
        <taxon>Chryseobacterium group</taxon>
        <taxon>Chryseobacterium</taxon>
    </lineage>
</organism>
<accession>J2TD62</accession>
<dbReference type="PATRIC" id="fig|1144316.3.peg.95"/>
<protein>
    <submittedName>
        <fullName evidence="1">Uncharacterized protein</fullName>
    </submittedName>
</protein>
<dbReference type="RefSeq" id="WP_007839465.1">
    <property type="nucleotide sequence ID" value="NZ_AKJY01000002.1"/>
</dbReference>
<dbReference type="Proteomes" id="UP000007509">
    <property type="component" value="Unassembled WGS sequence"/>
</dbReference>
<name>J2TD62_9FLAO</name>
<evidence type="ECO:0000313" key="1">
    <source>
        <dbReference type="EMBL" id="EJL76122.1"/>
    </source>
</evidence>
<dbReference type="OrthoDB" id="1259861at2"/>
<dbReference type="EMBL" id="AKJY01000002">
    <property type="protein sequence ID" value="EJL76122.1"/>
    <property type="molecule type" value="Genomic_DNA"/>
</dbReference>
<reference evidence="1 2" key="1">
    <citation type="journal article" date="2012" name="J. Bacteriol.">
        <title>Twenty-one genome sequences from Pseudomonas species and 19 genome sequences from diverse bacteria isolated from the rhizosphere and endosphere of Populus deltoides.</title>
        <authorList>
            <person name="Brown S.D."/>
            <person name="Utturkar S.M."/>
            <person name="Klingeman D.M."/>
            <person name="Johnson C.M."/>
            <person name="Martin S.L."/>
            <person name="Land M.L."/>
            <person name="Lu T.Y."/>
            <person name="Schadt C.W."/>
            <person name="Doktycz M.J."/>
            <person name="Pelletier D.A."/>
        </authorList>
    </citation>
    <scope>NUCLEOTIDE SEQUENCE [LARGE SCALE GENOMIC DNA]</scope>
    <source>
        <strain evidence="1 2">CF314</strain>
    </source>
</reference>
<gene>
    <name evidence="1" type="ORF">PMI13_00092</name>
</gene>
<evidence type="ECO:0000313" key="2">
    <source>
        <dbReference type="Proteomes" id="UP000007509"/>
    </source>
</evidence>
<comment type="caution">
    <text evidence="1">The sequence shown here is derived from an EMBL/GenBank/DDBJ whole genome shotgun (WGS) entry which is preliminary data.</text>
</comment>
<proteinExistence type="predicted"/>